<reference evidence="1" key="1">
    <citation type="journal article" date="2021" name="Nat. Microbiol.">
        <title>Cocultivation of an ultrasmall environmental parasitic bacterium with lytic ability against bacteria associated with wastewater foams.</title>
        <authorList>
            <person name="Batinovic S."/>
            <person name="Rose J.J.A."/>
            <person name="Ratcliffe J."/>
            <person name="Seviour R.J."/>
            <person name="Petrovski S."/>
        </authorList>
    </citation>
    <scope>NUCLEOTIDE SEQUENCE</scope>
    <source>
        <strain evidence="1">CON44</strain>
    </source>
</reference>
<evidence type="ECO:0000313" key="1">
    <source>
        <dbReference type="EMBL" id="QHN40639.1"/>
    </source>
</evidence>
<proteinExistence type="predicted"/>
<gene>
    <name evidence="1" type="ORF">GII30_17140</name>
</gene>
<accession>A0A857LQT0</accession>
<sequence>MSRGIIADAEQSPPAPYPALGPHVHVITLTHNKIRIGSGPAGSLDLIVRDGIDVEKVGALLAWMRVPRRRDDLVRRARRAGLTRRDVTLIVRSLVTAGLAVPTEDAVPRVSTGTVGDARPAPRTVRVSIEGRGPLTTRLRTHLPHVGVAVTAFEDANLTILADHLVPDPYVVDTLMRRGRAHLQVRMRDGVGLIGPLVLPGHTSCLRCADHHRTTLEPHWPQISTALVGRTSDAAPAQIRATAALAQWQIEELAAALTAAAHGAAHAHPQLIDHVLELHPRPTRIELRQWTPHPLCGCRTATRDS</sequence>
<dbReference type="AlphaFoldDB" id="A0A857LQT0"/>
<organism evidence="1">
    <name type="scientific">Gordonia amarae</name>
    <dbReference type="NCBI Taxonomy" id="36821"/>
    <lineage>
        <taxon>Bacteria</taxon>
        <taxon>Bacillati</taxon>
        <taxon>Actinomycetota</taxon>
        <taxon>Actinomycetes</taxon>
        <taxon>Mycobacteriales</taxon>
        <taxon>Gordoniaceae</taxon>
        <taxon>Gordonia</taxon>
    </lineage>
</organism>
<dbReference type="Gene3D" id="3.40.50.720">
    <property type="entry name" value="NAD(P)-binding Rossmann-like Domain"/>
    <property type="match status" value="1"/>
</dbReference>
<dbReference type="RefSeq" id="WP_005190333.1">
    <property type="nucleotide sequence ID" value="NZ_CP045804.1"/>
</dbReference>
<name>A0A857LQT0_9ACTN</name>
<protein>
    <submittedName>
        <fullName evidence="1">Uncharacterized protein</fullName>
    </submittedName>
</protein>
<dbReference type="EMBL" id="CP045810">
    <property type="protein sequence ID" value="QHN40639.1"/>
    <property type="molecule type" value="Genomic_DNA"/>
</dbReference>